<sequence length="195" mass="21199">MSDPDIHHPPPETHSPPILALRSAAITIPHKTDDSNIESNEDRTGVSKTPVKNDLTDSEISPPFRPVVGSAGSPTNSISQPTNILRPGRALINPFDPSHVTIKLTSNRRRWTHIFPKGPTGVLIQQHHYQAVPMQSHLESQNTKGKSSRPNPPTVANGDKAANPSSIPWGTAVDQQWTPALTTGFKECNKVIDLV</sequence>
<reference evidence="2" key="1">
    <citation type="submission" date="2011-02" db="EMBL/GenBank/DDBJ databases">
        <title>The genome of the leaf-cutting ant Acromyrmex echinatior suggests key adaptations to social evolution and fungus farming.</title>
        <authorList>
            <person name="Nygaard S."/>
            <person name="Zhang G."/>
        </authorList>
    </citation>
    <scope>NUCLEOTIDE SEQUENCE</scope>
</reference>
<organism evidence="3">
    <name type="scientific">Acromyrmex echinatior</name>
    <name type="common">Panamanian leafcutter ant</name>
    <name type="synonym">Acromyrmex octospinosus echinatior</name>
    <dbReference type="NCBI Taxonomy" id="103372"/>
    <lineage>
        <taxon>Eukaryota</taxon>
        <taxon>Metazoa</taxon>
        <taxon>Ecdysozoa</taxon>
        <taxon>Arthropoda</taxon>
        <taxon>Hexapoda</taxon>
        <taxon>Insecta</taxon>
        <taxon>Pterygota</taxon>
        <taxon>Neoptera</taxon>
        <taxon>Endopterygota</taxon>
        <taxon>Hymenoptera</taxon>
        <taxon>Apocrita</taxon>
        <taxon>Aculeata</taxon>
        <taxon>Formicoidea</taxon>
        <taxon>Formicidae</taxon>
        <taxon>Myrmicinae</taxon>
        <taxon>Acromyrmex</taxon>
    </lineage>
</organism>
<protein>
    <submittedName>
        <fullName evidence="2">DEP domain-containing protein 5</fullName>
    </submittedName>
</protein>
<feature type="compositionally biased region" description="Basic and acidic residues" evidence="1">
    <location>
        <begin position="30"/>
        <end position="45"/>
    </location>
</feature>
<dbReference type="Proteomes" id="UP000007755">
    <property type="component" value="Unassembled WGS sequence"/>
</dbReference>
<proteinExistence type="predicted"/>
<dbReference type="GO" id="GO:0005096">
    <property type="term" value="F:GTPase activator activity"/>
    <property type="evidence" value="ECO:0007669"/>
    <property type="project" value="InterPro"/>
</dbReference>
<evidence type="ECO:0000313" key="3">
    <source>
        <dbReference type="Proteomes" id="UP000007755"/>
    </source>
</evidence>
<dbReference type="GO" id="GO:0034198">
    <property type="term" value="P:cellular response to amino acid starvation"/>
    <property type="evidence" value="ECO:0007669"/>
    <property type="project" value="TreeGrafter"/>
</dbReference>
<dbReference type="EMBL" id="GL888378">
    <property type="protein sequence ID" value="EGI61983.1"/>
    <property type="molecule type" value="Genomic_DNA"/>
</dbReference>
<dbReference type="PANTHER" id="PTHR13179">
    <property type="entry name" value="DEP DOMAIN CONTAINING PROTEIN 5"/>
    <property type="match status" value="1"/>
</dbReference>
<feature type="compositionally biased region" description="Basic and acidic residues" evidence="1">
    <location>
        <begin position="1"/>
        <end position="11"/>
    </location>
</feature>
<accession>F4WUW9</accession>
<evidence type="ECO:0000313" key="2">
    <source>
        <dbReference type="EMBL" id="EGI61983.1"/>
    </source>
</evidence>
<dbReference type="GO" id="GO:0010508">
    <property type="term" value="P:positive regulation of autophagy"/>
    <property type="evidence" value="ECO:0007669"/>
    <property type="project" value="TreeGrafter"/>
</dbReference>
<evidence type="ECO:0000256" key="1">
    <source>
        <dbReference type="SAM" id="MobiDB-lite"/>
    </source>
</evidence>
<feature type="region of interest" description="Disordered" evidence="1">
    <location>
        <begin position="135"/>
        <end position="171"/>
    </location>
</feature>
<dbReference type="OrthoDB" id="39497at2759"/>
<dbReference type="InParanoid" id="F4WUW9"/>
<dbReference type="GO" id="GO:1904262">
    <property type="term" value="P:negative regulation of TORC1 signaling"/>
    <property type="evidence" value="ECO:0007669"/>
    <property type="project" value="TreeGrafter"/>
</dbReference>
<dbReference type="GO" id="GO:1990130">
    <property type="term" value="C:GATOR1 complex"/>
    <property type="evidence" value="ECO:0007669"/>
    <property type="project" value="TreeGrafter"/>
</dbReference>
<name>F4WUW9_ACREC</name>
<dbReference type="eggNOG" id="KOG3572">
    <property type="taxonomic scope" value="Eukaryota"/>
</dbReference>
<feature type="compositionally biased region" description="Polar residues" evidence="1">
    <location>
        <begin position="72"/>
        <end position="83"/>
    </location>
</feature>
<dbReference type="PANTHER" id="PTHR13179:SF8">
    <property type="entry name" value="GATOR COMPLEX PROTEIN DEPDC5"/>
    <property type="match status" value="1"/>
</dbReference>
<feature type="region of interest" description="Disordered" evidence="1">
    <location>
        <begin position="1"/>
        <end position="83"/>
    </location>
</feature>
<dbReference type="GO" id="GO:0005765">
    <property type="term" value="C:lysosomal membrane"/>
    <property type="evidence" value="ECO:0007669"/>
    <property type="project" value="TreeGrafter"/>
</dbReference>
<dbReference type="STRING" id="103372.F4WUW9"/>
<feature type="compositionally biased region" description="Polar residues" evidence="1">
    <location>
        <begin position="137"/>
        <end position="149"/>
    </location>
</feature>
<keyword evidence="3" id="KW-1185">Reference proteome</keyword>
<dbReference type="AlphaFoldDB" id="F4WUW9"/>
<dbReference type="InterPro" id="IPR027244">
    <property type="entry name" value="IML1"/>
</dbReference>
<gene>
    <name evidence="2" type="ORF">G5I_09670</name>
</gene>